<sequence>MNKLGCIFFVLFATAGLAQESVSTELNGKVNADMSNLEGIYVINLKTEKAVITDQQGYFSIKAIVGDTLMFSSIQYKGLKIALTKDDFNKRLFFVKMVPVMNQLNEVVIKRYNNINSRSLGIIPENQRSYTEAERKYATASSGKLNPMGFDPILNFISGRTAMLKKEIQIEKKEMYLVMLDEMFDEDQYVGKYKIPSDYVKGFKYYAVDNEKFTKILDQKNKTTIEFLLGELASKYKEIIACENE</sequence>
<proteinExistence type="predicted"/>
<dbReference type="EMBL" id="CP165625">
    <property type="protein sequence ID" value="XDU94543.1"/>
    <property type="molecule type" value="Genomic_DNA"/>
</dbReference>
<reference evidence="2" key="1">
    <citation type="submission" date="2024-07" db="EMBL/GenBank/DDBJ databases">
        <authorList>
            <person name="Biller S.J."/>
        </authorList>
    </citation>
    <scope>NUCLEOTIDE SEQUENCE</scope>
    <source>
        <strain evidence="2">WC2409</strain>
    </source>
</reference>
<feature type="chain" id="PRO_5044320085" description="Carboxypeptidase-like regulatory domain-containing protein" evidence="1">
    <location>
        <begin position="19"/>
        <end position="245"/>
    </location>
</feature>
<dbReference type="Pfam" id="PF13715">
    <property type="entry name" value="CarbopepD_reg_2"/>
    <property type="match status" value="1"/>
</dbReference>
<feature type="signal peptide" evidence="1">
    <location>
        <begin position="1"/>
        <end position="18"/>
    </location>
</feature>
<dbReference type="InterPro" id="IPR008969">
    <property type="entry name" value="CarboxyPept-like_regulatory"/>
</dbReference>
<name>A0AB39W1N2_9FLAO</name>
<accession>A0AB39W1N2</accession>
<organism evidence="2">
    <name type="scientific">Flavobacterium sp. WC2409</name>
    <dbReference type="NCBI Taxonomy" id="3234139"/>
    <lineage>
        <taxon>Bacteria</taxon>
        <taxon>Pseudomonadati</taxon>
        <taxon>Bacteroidota</taxon>
        <taxon>Flavobacteriia</taxon>
        <taxon>Flavobacteriales</taxon>
        <taxon>Flavobacteriaceae</taxon>
        <taxon>Flavobacterium</taxon>
    </lineage>
</organism>
<evidence type="ECO:0000256" key="1">
    <source>
        <dbReference type="SAM" id="SignalP"/>
    </source>
</evidence>
<keyword evidence="1" id="KW-0732">Signal</keyword>
<dbReference type="SUPFAM" id="SSF49464">
    <property type="entry name" value="Carboxypeptidase regulatory domain-like"/>
    <property type="match status" value="1"/>
</dbReference>
<protein>
    <recommendedName>
        <fullName evidence="3">Carboxypeptidase-like regulatory domain-containing protein</fullName>
    </recommendedName>
</protein>
<dbReference type="AlphaFoldDB" id="A0AB39W1N2"/>
<evidence type="ECO:0008006" key="3">
    <source>
        <dbReference type="Google" id="ProtNLM"/>
    </source>
</evidence>
<dbReference type="RefSeq" id="WP_369752538.1">
    <property type="nucleotide sequence ID" value="NZ_CP165625.1"/>
</dbReference>
<evidence type="ECO:0000313" key="2">
    <source>
        <dbReference type="EMBL" id="XDU94543.1"/>
    </source>
</evidence>
<gene>
    <name evidence="2" type="ORF">AB3G34_11660</name>
</gene>